<feature type="transmembrane region" description="Helical" evidence="2">
    <location>
        <begin position="316"/>
        <end position="337"/>
    </location>
</feature>
<feature type="transmembrane region" description="Helical" evidence="2">
    <location>
        <begin position="190"/>
        <end position="216"/>
    </location>
</feature>
<protein>
    <submittedName>
        <fullName evidence="3">MFS transporter</fullName>
    </submittedName>
</protein>
<dbReference type="EMBL" id="BJMM01000007">
    <property type="protein sequence ID" value="GEB49502.1"/>
    <property type="molecule type" value="Genomic_DNA"/>
</dbReference>
<feature type="transmembrane region" description="Helical" evidence="2">
    <location>
        <begin position="343"/>
        <end position="362"/>
    </location>
</feature>
<accession>A0A4Y3QWA6</accession>
<reference evidence="3 4" key="1">
    <citation type="submission" date="2019-06" db="EMBL/GenBank/DDBJ databases">
        <title>Whole genome shotgun sequence of Streptomyces cacaoi subsp. cacaoi NBRC 12748.</title>
        <authorList>
            <person name="Hosoyama A."/>
            <person name="Uohara A."/>
            <person name="Ohji S."/>
            <person name="Ichikawa N."/>
        </authorList>
    </citation>
    <scope>NUCLEOTIDE SEQUENCE [LARGE SCALE GENOMIC DNA]</scope>
    <source>
        <strain evidence="3 4">NBRC 12748</strain>
    </source>
</reference>
<feature type="compositionally biased region" description="Basic and acidic residues" evidence="1">
    <location>
        <begin position="626"/>
        <end position="645"/>
    </location>
</feature>
<evidence type="ECO:0000256" key="1">
    <source>
        <dbReference type="SAM" id="MobiDB-lite"/>
    </source>
</evidence>
<dbReference type="AlphaFoldDB" id="A0A4Y3QWA6"/>
<organism evidence="3 4">
    <name type="scientific">Streptomyces cacaoi</name>
    <dbReference type="NCBI Taxonomy" id="1898"/>
    <lineage>
        <taxon>Bacteria</taxon>
        <taxon>Bacillati</taxon>
        <taxon>Actinomycetota</taxon>
        <taxon>Actinomycetes</taxon>
        <taxon>Kitasatosporales</taxon>
        <taxon>Streptomycetaceae</taxon>
        <taxon>Streptomyces</taxon>
    </lineage>
</organism>
<comment type="caution">
    <text evidence="3">The sequence shown here is derived from an EMBL/GenBank/DDBJ whole genome shotgun (WGS) entry which is preliminary data.</text>
</comment>
<feature type="transmembrane region" description="Helical" evidence="2">
    <location>
        <begin position="280"/>
        <end position="304"/>
    </location>
</feature>
<keyword evidence="2" id="KW-0472">Membrane</keyword>
<dbReference type="Proteomes" id="UP000319210">
    <property type="component" value="Unassembled WGS sequence"/>
</dbReference>
<feature type="transmembrane region" description="Helical" evidence="2">
    <location>
        <begin position="228"/>
        <end position="260"/>
    </location>
</feature>
<keyword evidence="2" id="KW-1133">Transmembrane helix</keyword>
<evidence type="ECO:0000313" key="3">
    <source>
        <dbReference type="EMBL" id="GEB49502.1"/>
    </source>
</evidence>
<feature type="compositionally biased region" description="Basic and acidic residues" evidence="1">
    <location>
        <begin position="97"/>
        <end position="118"/>
    </location>
</feature>
<keyword evidence="4" id="KW-1185">Reference proteome</keyword>
<name>A0A4Y3QWA6_STRCI</name>
<feature type="compositionally biased region" description="Low complexity" evidence="1">
    <location>
        <begin position="53"/>
        <end position="64"/>
    </location>
</feature>
<feature type="region of interest" description="Disordered" evidence="1">
    <location>
        <begin position="675"/>
        <end position="712"/>
    </location>
</feature>
<feature type="transmembrane region" description="Helical" evidence="2">
    <location>
        <begin position="397"/>
        <end position="414"/>
    </location>
</feature>
<gene>
    <name evidence="3" type="ORF">SCA03_20530</name>
</gene>
<feature type="transmembrane region" description="Helical" evidence="2">
    <location>
        <begin position="367"/>
        <end position="385"/>
    </location>
</feature>
<feature type="region of interest" description="Disordered" evidence="1">
    <location>
        <begin position="1"/>
        <end position="119"/>
    </location>
</feature>
<keyword evidence="2" id="KW-0812">Transmembrane</keyword>
<evidence type="ECO:0000256" key="2">
    <source>
        <dbReference type="SAM" id="Phobius"/>
    </source>
</evidence>
<feature type="transmembrane region" description="Helical" evidence="2">
    <location>
        <begin position="124"/>
        <end position="143"/>
    </location>
</feature>
<evidence type="ECO:0000313" key="4">
    <source>
        <dbReference type="Proteomes" id="UP000319210"/>
    </source>
</evidence>
<feature type="region of interest" description="Disordered" evidence="1">
    <location>
        <begin position="626"/>
        <end position="660"/>
    </location>
</feature>
<proteinExistence type="predicted"/>
<sequence length="712" mass="75595">MGAAAEGAEREALGAGTAPSGVLPPRQTPRPGPGLPDAGDIAPGGPSPSRPDTGTSTPGTKSPGGPAGGTDAEEQPAGRAARKTAPEARKAPGVPERGADPSGRRATDAQGDEKPERRRMARRPLFVTAAALLAGALLHLIWFRFFASSGGDLAAQDAWAEFVGEHPGSAYNLAWYGGLHPVSYSVISPYLMAVIGVRTTLILSGVLSAGLLALLLARTVHRPLWPSLWGAFAFACNAASGRVTFALGVCFGLGAVAVVWTWPDRWRGARASRLARWTRAVLAILLAVLATAASPVAGLFLEVVAASLLLARRYAAMLSVALPPPLVVACSALLFPFTGVQPMPFVSLVFPVLGAVAVMLLVPKSWVAVRVGAAVYTVGIVLTWAIPSQVGSNVERLGLLFGTVALLAAAPTVVGSGARAWRSRKGVAMLLALVVTIGWQVGKPTWDVLHTTPERAWNRELKPLVQQLRKVDADRARVEVVPVSSHREASALAPYVNLARGWNRQADLERNPLFYDEHLSPERYRDWLRRWAVQYVVLPADPPDLAGGVAEARLVRDGLPYLKEIWSDDSWRLFRVKGAEPMVGKGASVVRADAERVTLRVSRSGPVLVRVPWSPWLGLVDRAGERVEPPSEHGPNRYGCLREAEPTFGGPPPEGEDEPVVDTWTVLDAPRPGTYRLAAPYKLPRGTPCPDGRSGSPADGTPLPSGTADATP</sequence>